<sequence length="196" mass="22100">MLERIIALLTENNKKQAELAKFLNIPTGNLSNILQNNGRKFSAEQIALIAKYFKVTTDYLYGFEANIKQKIIPLIGRSSCGKPKDYDLNGYEPIPVPLDMYKDGMYAVEADGDSMSPKINDGDIVYCQPNIIIDSGNIVHYWLNGESGIKKYKMNEAGTIISLIPINSDYDVITIHHDEKHELIMARVVGKIDRDF</sequence>
<reference evidence="5 6" key="1">
    <citation type="submission" date="2014-01" db="EMBL/GenBank/DDBJ databases">
        <title>Development of a Comparative Genomic Fingerprinting Assay for High Resolution Genotyping of Arcobacter butzleri.</title>
        <authorList>
            <person name="Webb A.L."/>
            <person name="Inglis G.D."/>
            <person name="Kruczkiewicz P."/>
            <person name="Selinger L.B."/>
            <person name="Taboada E.N."/>
        </authorList>
    </citation>
    <scope>NUCLEOTIDE SEQUENCE [LARGE SCALE GENOMIC DNA]</scope>
    <source>
        <strain evidence="5 6">L348</strain>
    </source>
</reference>
<dbReference type="AlphaFoldDB" id="A0A0G9K8P3"/>
<dbReference type="InterPro" id="IPR039418">
    <property type="entry name" value="LexA-like"/>
</dbReference>
<evidence type="ECO:0000259" key="4">
    <source>
        <dbReference type="PROSITE" id="PS50943"/>
    </source>
</evidence>
<feature type="domain" description="HTH cro/C1-type" evidence="4">
    <location>
        <begin position="5"/>
        <end position="60"/>
    </location>
</feature>
<dbReference type="InterPro" id="IPR001387">
    <property type="entry name" value="Cro/C1-type_HTH"/>
</dbReference>
<organism evidence="5 6">
    <name type="scientific">Aliarcobacter butzleri L348</name>
    <dbReference type="NCBI Taxonomy" id="1447256"/>
    <lineage>
        <taxon>Bacteria</taxon>
        <taxon>Pseudomonadati</taxon>
        <taxon>Campylobacterota</taxon>
        <taxon>Epsilonproteobacteria</taxon>
        <taxon>Campylobacterales</taxon>
        <taxon>Arcobacteraceae</taxon>
        <taxon>Aliarcobacter</taxon>
    </lineage>
</organism>
<dbReference type="RefSeq" id="WP_046992865.1">
    <property type="nucleotide sequence ID" value="NZ_JAIQ01000083.1"/>
</dbReference>
<comment type="caution">
    <text evidence="5">The sequence shown here is derived from an EMBL/GenBank/DDBJ whole genome shotgun (WGS) entry which is preliminary data.</text>
</comment>
<dbReference type="PATRIC" id="fig|1447256.3.peg.1061"/>
<dbReference type="SUPFAM" id="SSF51306">
    <property type="entry name" value="LexA/Signal peptidase"/>
    <property type="match status" value="1"/>
</dbReference>
<dbReference type="PANTHER" id="PTHR40661">
    <property type="match status" value="1"/>
</dbReference>
<evidence type="ECO:0000256" key="1">
    <source>
        <dbReference type="ARBA" id="ARBA00023015"/>
    </source>
</evidence>
<evidence type="ECO:0000256" key="3">
    <source>
        <dbReference type="ARBA" id="ARBA00023163"/>
    </source>
</evidence>
<evidence type="ECO:0000313" key="6">
    <source>
        <dbReference type="Proteomes" id="UP000035514"/>
    </source>
</evidence>
<dbReference type="InterPro" id="IPR010982">
    <property type="entry name" value="Lambda_DNA-bd_dom_sf"/>
</dbReference>
<dbReference type="Proteomes" id="UP000035514">
    <property type="component" value="Unassembled WGS sequence"/>
</dbReference>
<dbReference type="Pfam" id="PF00717">
    <property type="entry name" value="Peptidase_S24"/>
    <property type="match status" value="1"/>
</dbReference>
<gene>
    <name evidence="5" type="ORF">AA20_05460</name>
</gene>
<evidence type="ECO:0000256" key="2">
    <source>
        <dbReference type="ARBA" id="ARBA00023125"/>
    </source>
</evidence>
<keyword evidence="1" id="KW-0805">Transcription regulation</keyword>
<keyword evidence="2" id="KW-0238">DNA-binding</keyword>
<dbReference type="CDD" id="cd06529">
    <property type="entry name" value="S24_LexA-like"/>
    <property type="match status" value="1"/>
</dbReference>
<dbReference type="PANTHER" id="PTHR40661:SF3">
    <property type="entry name" value="FELS-1 PROPHAGE TRANSCRIPTIONAL REGULATOR"/>
    <property type="match status" value="1"/>
</dbReference>
<name>A0A0G9K8P3_9BACT</name>
<evidence type="ECO:0000313" key="5">
    <source>
        <dbReference type="EMBL" id="KLE00603.1"/>
    </source>
</evidence>
<dbReference type="SMART" id="SM00530">
    <property type="entry name" value="HTH_XRE"/>
    <property type="match status" value="1"/>
</dbReference>
<dbReference type="GO" id="GO:0003677">
    <property type="term" value="F:DNA binding"/>
    <property type="evidence" value="ECO:0007669"/>
    <property type="project" value="UniProtKB-KW"/>
</dbReference>
<protein>
    <recommendedName>
        <fullName evidence="4">HTH cro/C1-type domain-containing protein</fullName>
    </recommendedName>
</protein>
<keyword evidence="3" id="KW-0804">Transcription</keyword>
<proteinExistence type="predicted"/>
<dbReference type="SUPFAM" id="SSF47413">
    <property type="entry name" value="lambda repressor-like DNA-binding domains"/>
    <property type="match status" value="1"/>
</dbReference>
<dbReference type="Pfam" id="PF01381">
    <property type="entry name" value="HTH_3"/>
    <property type="match status" value="1"/>
</dbReference>
<accession>A0A0G9K8P3</accession>
<dbReference type="PROSITE" id="PS50943">
    <property type="entry name" value="HTH_CROC1"/>
    <property type="match status" value="1"/>
</dbReference>
<dbReference type="EMBL" id="JAIQ01000083">
    <property type="protein sequence ID" value="KLE00603.1"/>
    <property type="molecule type" value="Genomic_DNA"/>
</dbReference>
<dbReference type="InterPro" id="IPR036286">
    <property type="entry name" value="LexA/Signal_pep-like_sf"/>
</dbReference>
<dbReference type="Gene3D" id="1.10.260.40">
    <property type="entry name" value="lambda repressor-like DNA-binding domains"/>
    <property type="match status" value="1"/>
</dbReference>
<dbReference type="Gene3D" id="2.10.109.10">
    <property type="entry name" value="Umud Fragment, subunit A"/>
    <property type="match status" value="1"/>
</dbReference>
<dbReference type="CDD" id="cd00093">
    <property type="entry name" value="HTH_XRE"/>
    <property type="match status" value="1"/>
</dbReference>
<dbReference type="InterPro" id="IPR015927">
    <property type="entry name" value="Peptidase_S24_S26A/B/C"/>
</dbReference>